<accession>A0A1J5QMR0</accession>
<keyword evidence="3 7" id="KW-0560">Oxidoreductase</keyword>
<dbReference type="GO" id="GO:0008726">
    <property type="term" value="F:alkanesulfonate monooxygenase activity"/>
    <property type="evidence" value="ECO:0007669"/>
    <property type="project" value="TreeGrafter"/>
</dbReference>
<feature type="region of interest" description="Disordered" evidence="5">
    <location>
        <begin position="1"/>
        <end position="61"/>
    </location>
</feature>
<evidence type="ECO:0000256" key="2">
    <source>
        <dbReference type="ARBA" id="ARBA00022643"/>
    </source>
</evidence>
<dbReference type="InterPro" id="IPR036661">
    <property type="entry name" value="Luciferase-like_sf"/>
</dbReference>
<dbReference type="InterPro" id="IPR011251">
    <property type="entry name" value="Luciferase-like_dom"/>
</dbReference>
<dbReference type="InterPro" id="IPR050172">
    <property type="entry name" value="SsuD_RutA_monooxygenase"/>
</dbReference>
<sequence length="434" mass="47943">MHPLVRQHRKRTRSPVGEHRERVQGVSAVVAGADEPDHGCSPHPTATIDQLPDHRTGQTEGRTVHELTLGSGREQGLLGLSYLVRVVSEDHTRHHAPFTQDRYVRTMRFGLFIPQGWRQDLTGIDATEHWAVMHGLAQHADDGDAWESIWVYDHFHAVPEPNGEATHEAWSLISAYAASTRRVRLGQMCTCMSYRNPAYLAKVAATADIISGGRVEMGIGAGWYEHEWRAYGYGFPRAGERIAALEEGVQIFRQMWNDGTATLDGTHYQVAGAQLSPLPLQVGGPPLWIAGGGERKTLRIAAQYARYTNFDGTIDGFTHKSEVLAGHCADLGRDPSEITRSANYNVVIGETAADVADRLAWIGDHYRRTVPAKADGVLEEFRTGTLVGTPEQIVETLHTLEAAGMTYAITYFAEAAYDRSGIELFEQQVVPALR</sequence>
<reference evidence="7" key="1">
    <citation type="submission" date="2016-10" db="EMBL/GenBank/DDBJ databases">
        <title>Sequence of Gallionella enrichment culture.</title>
        <authorList>
            <person name="Poehlein A."/>
            <person name="Muehling M."/>
            <person name="Daniel R."/>
        </authorList>
    </citation>
    <scope>NUCLEOTIDE SEQUENCE</scope>
</reference>
<protein>
    <submittedName>
        <fullName evidence="7">Phthiodiolone/phenolphthiodiolone dimycocerosates ketoreductase</fullName>
        <ecNumber evidence="7">1.2.-.-</ecNumber>
    </submittedName>
</protein>
<dbReference type="EC" id="1.2.-.-" evidence="7"/>
<dbReference type="Pfam" id="PF00296">
    <property type="entry name" value="Bac_luciferase"/>
    <property type="match status" value="1"/>
</dbReference>
<dbReference type="GO" id="GO:0046306">
    <property type="term" value="P:alkanesulfonate catabolic process"/>
    <property type="evidence" value="ECO:0007669"/>
    <property type="project" value="TreeGrafter"/>
</dbReference>
<feature type="domain" description="Luciferase-like" evidence="6">
    <location>
        <begin position="107"/>
        <end position="406"/>
    </location>
</feature>
<dbReference type="PANTHER" id="PTHR42847">
    <property type="entry name" value="ALKANESULFONATE MONOOXYGENASE"/>
    <property type="match status" value="1"/>
</dbReference>
<comment type="caution">
    <text evidence="7">The sequence shown here is derived from an EMBL/GenBank/DDBJ whole genome shotgun (WGS) entry which is preliminary data.</text>
</comment>
<dbReference type="AlphaFoldDB" id="A0A1J5QMR0"/>
<keyword evidence="2" id="KW-0288">FMN</keyword>
<organism evidence="7">
    <name type="scientific">mine drainage metagenome</name>
    <dbReference type="NCBI Taxonomy" id="410659"/>
    <lineage>
        <taxon>unclassified sequences</taxon>
        <taxon>metagenomes</taxon>
        <taxon>ecological metagenomes</taxon>
    </lineage>
</organism>
<keyword evidence="1" id="KW-0285">Flavoprotein</keyword>
<dbReference type="EMBL" id="MLJW01000586">
    <property type="protein sequence ID" value="OIQ84865.1"/>
    <property type="molecule type" value="Genomic_DNA"/>
</dbReference>
<evidence type="ECO:0000256" key="4">
    <source>
        <dbReference type="ARBA" id="ARBA00023033"/>
    </source>
</evidence>
<dbReference type="SUPFAM" id="SSF51679">
    <property type="entry name" value="Bacterial luciferase-like"/>
    <property type="match status" value="1"/>
</dbReference>
<evidence type="ECO:0000256" key="3">
    <source>
        <dbReference type="ARBA" id="ARBA00023002"/>
    </source>
</evidence>
<dbReference type="Gene3D" id="3.20.20.30">
    <property type="entry name" value="Luciferase-like domain"/>
    <property type="match status" value="1"/>
</dbReference>
<dbReference type="PANTHER" id="PTHR42847:SF8">
    <property type="entry name" value="CONSERVED PROTEIN"/>
    <property type="match status" value="1"/>
</dbReference>
<gene>
    <name evidence="7" type="ORF">GALL_333220</name>
</gene>
<feature type="compositionally biased region" description="Basic residues" evidence="5">
    <location>
        <begin position="1"/>
        <end position="13"/>
    </location>
</feature>
<dbReference type="InterPro" id="IPR019952">
    <property type="entry name" value="F420_OxRdatse_Rv1855c_pred"/>
</dbReference>
<evidence type="ECO:0000259" key="6">
    <source>
        <dbReference type="Pfam" id="PF00296"/>
    </source>
</evidence>
<evidence type="ECO:0000256" key="5">
    <source>
        <dbReference type="SAM" id="MobiDB-lite"/>
    </source>
</evidence>
<name>A0A1J5QMR0_9ZZZZ</name>
<dbReference type="NCBIfam" id="TIGR03560">
    <property type="entry name" value="F420_Rv1855c"/>
    <property type="match status" value="1"/>
</dbReference>
<evidence type="ECO:0000313" key="7">
    <source>
        <dbReference type="EMBL" id="OIQ84865.1"/>
    </source>
</evidence>
<keyword evidence="4" id="KW-0503">Monooxygenase</keyword>
<feature type="compositionally biased region" description="Basic and acidic residues" evidence="5">
    <location>
        <begin position="51"/>
        <end position="61"/>
    </location>
</feature>
<evidence type="ECO:0000256" key="1">
    <source>
        <dbReference type="ARBA" id="ARBA00022630"/>
    </source>
</evidence>
<proteinExistence type="predicted"/>